<accession>A0A5B7FF41</accession>
<dbReference type="Proteomes" id="UP000324222">
    <property type="component" value="Unassembled WGS sequence"/>
</dbReference>
<keyword evidence="3" id="KW-1185">Reference proteome</keyword>
<sequence>MVQDGGYRRSHNQVARCPVRPRKSRVIEEMARGPPYIRNSGSPHTPLTDMSLLSVSYNASTVPSFSHPSHVSRYRRERPQDMKINSHFSFML</sequence>
<gene>
    <name evidence="2" type="ORF">E2C01_039587</name>
</gene>
<evidence type="ECO:0000313" key="2">
    <source>
        <dbReference type="EMBL" id="MPC45881.1"/>
    </source>
</evidence>
<evidence type="ECO:0000313" key="3">
    <source>
        <dbReference type="Proteomes" id="UP000324222"/>
    </source>
</evidence>
<comment type="caution">
    <text evidence="2">The sequence shown here is derived from an EMBL/GenBank/DDBJ whole genome shotgun (WGS) entry which is preliminary data.</text>
</comment>
<proteinExistence type="predicted"/>
<protein>
    <submittedName>
        <fullName evidence="2">Uncharacterized protein</fullName>
    </submittedName>
</protein>
<evidence type="ECO:0000256" key="1">
    <source>
        <dbReference type="SAM" id="MobiDB-lite"/>
    </source>
</evidence>
<dbReference type="AlphaFoldDB" id="A0A5B7FF41"/>
<name>A0A5B7FF41_PORTR</name>
<feature type="region of interest" description="Disordered" evidence="1">
    <location>
        <begin position="1"/>
        <end position="25"/>
    </location>
</feature>
<reference evidence="2 3" key="1">
    <citation type="submission" date="2019-05" db="EMBL/GenBank/DDBJ databases">
        <title>Another draft genome of Portunus trituberculatus and its Hox gene families provides insights of decapod evolution.</title>
        <authorList>
            <person name="Jeong J.-H."/>
            <person name="Song I."/>
            <person name="Kim S."/>
            <person name="Choi T."/>
            <person name="Kim D."/>
            <person name="Ryu S."/>
            <person name="Kim W."/>
        </authorList>
    </citation>
    <scope>NUCLEOTIDE SEQUENCE [LARGE SCALE GENOMIC DNA]</scope>
    <source>
        <tissue evidence="2">Muscle</tissue>
    </source>
</reference>
<dbReference type="EMBL" id="VSRR010006937">
    <property type="protein sequence ID" value="MPC45881.1"/>
    <property type="molecule type" value="Genomic_DNA"/>
</dbReference>
<organism evidence="2 3">
    <name type="scientific">Portunus trituberculatus</name>
    <name type="common">Swimming crab</name>
    <name type="synonym">Neptunus trituberculatus</name>
    <dbReference type="NCBI Taxonomy" id="210409"/>
    <lineage>
        <taxon>Eukaryota</taxon>
        <taxon>Metazoa</taxon>
        <taxon>Ecdysozoa</taxon>
        <taxon>Arthropoda</taxon>
        <taxon>Crustacea</taxon>
        <taxon>Multicrustacea</taxon>
        <taxon>Malacostraca</taxon>
        <taxon>Eumalacostraca</taxon>
        <taxon>Eucarida</taxon>
        <taxon>Decapoda</taxon>
        <taxon>Pleocyemata</taxon>
        <taxon>Brachyura</taxon>
        <taxon>Eubrachyura</taxon>
        <taxon>Portunoidea</taxon>
        <taxon>Portunidae</taxon>
        <taxon>Portuninae</taxon>
        <taxon>Portunus</taxon>
    </lineage>
</organism>